<dbReference type="EMBL" id="KN657182">
    <property type="protein sequence ID" value="KHN22533.1"/>
    <property type="molecule type" value="Genomic_DNA"/>
</dbReference>
<sequence>MELELTQTTVRVSSRPVDVQLLDLFGTKVLTSGGTDKLFQQTFGGFPGEKLL</sequence>
<gene>
    <name evidence="1" type="ORF">glysoja_042563</name>
</gene>
<evidence type="ECO:0000313" key="1">
    <source>
        <dbReference type="EMBL" id="KHN22533.1"/>
    </source>
</evidence>
<accession>A0A0B2QRM3</accession>
<dbReference type="AlphaFoldDB" id="A0A0B2QRM3"/>
<reference evidence="1" key="1">
    <citation type="submission" date="2014-07" db="EMBL/GenBank/DDBJ databases">
        <title>Identification of a novel salt tolerance gene in wild soybean by whole-genome sequencing.</title>
        <authorList>
            <person name="Lam H.-M."/>
            <person name="Qi X."/>
            <person name="Li M.-W."/>
            <person name="Liu X."/>
            <person name="Xie M."/>
            <person name="Ni M."/>
            <person name="Xu X."/>
        </authorList>
    </citation>
    <scope>NUCLEOTIDE SEQUENCE [LARGE SCALE GENOMIC DNA]</scope>
    <source>
        <tissue evidence="1">Root</tissue>
    </source>
</reference>
<organism evidence="1">
    <name type="scientific">Glycine soja</name>
    <name type="common">Wild soybean</name>
    <dbReference type="NCBI Taxonomy" id="3848"/>
    <lineage>
        <taxon>Eukaryota</taxon>
        <taxon>Viridiplantae</taxon>
        <taxon>Streptophyta</taxon>
        <taxon>Embryophyta</taxon>
        <taxon>Tracheophyta</taxon>
        <taxon>Spermatophyta</taxon>
        <taxon>Magnoliopsida</taxon>
        <taxon>eudicotyledons</taxon>
        <taxon>Gunneridae</taxon>
        <taxon>Pentapetalae</taxon>
        <taxon>rosids</taxon>
        <taxon>fabids</taxon>
        <taxon>Fabales</taxon>
        <taxon>Fabaceae</taxon>
        <taxon>Papilionoideae</taxon>
        <taxon>50 kb inversion clade</taxon>
        <taxon>NPAAA clade</taxon>
        <taxon>indigoferoid/millettioid clade</taxon>
        <taxon>Phaseoleae</taxon>
        <taxon>Glycine</taxon>
        <taxon>Glycine subgen. Soja</taxon>
    </lineage>
</organism>
<protein>
    <submittedName>
        <fullName evidence="1">Uncharacterized protein</fullName>
    </submittedName>
</protein>
<name>A0A0B2QRM3_GLYSO</name>
<proteinExistence type="predicted"/>
<dbReference type="Proteomes" id="UP000053555">
    <property type="component" value="Unassembled WGS sequence"/>
</dbReference>